<dbReference type="Gene3D" id="2.20.70.30">
    <property type="entry name" value="Nascent polypeptide-associated complex domain"/>
    <property type="match status" value="1"/>
</dbReference>
<dbReference type="eggNOG" id="arCOG04061">
    <property type="taxonomic scope" value="Archaea"/>
</dbReference>
<dbReference type="RefSeq" id="WP_011839162.1">
    <property type="nucleotide sequence ID" value="NC_009033.1"/>
</dbReference>
<dbReference type="NCBIfam" id="TIGR00264">
    <property type="entry name" value="archaeal-type nascent polypeptide-associated complex protein"/>
    <property type="match status" value="1"/>
</dbReference>
<keyword evidence="1 4" id="KW-0813">Transport</keyword>
<sequence>MFPGISPRDLKRMLKRMGIKVEELSDVREVNILLKDKKIVISSPQIVVMKTGEQTIYQIIGIPREEALEESKEEEIEVSEEDIEFIVSQTGVSKEEARKALIRTGGDIAEAILLLQGEK</sequence>
<feature type="domain" description="NAC-A/B" evidence="6">
    <location>
        <begin position="4"/>
        <end position="72"/>
    </location>
</feature>
<proteinExistence type="inferred from homology"/>
<evidence type="ECO:0000256" key="5">
    <source>
        <dbReference type="NCBIfam" id="TIGR00264"/>
    </source>
</evidence>
<dbReference type="InterPro" id="IPR002715">
    <property type="entry name" value="Nas_poly-pep-assoc_cplx_dom"/>
</dbReference>
<dbReference type="AlphaFoldDB" id="A3DMW1"/>
<dbReference type="SUPFAM" id="SSF46934">
    <property type="entry name" value="UBA-like"/>
    <property type="match status" value="1"/>
</dbReference>
<dbReference type="InterPro" id="IPR038187">
    <property type="entry name" value="NAC_A/B_dom_sf"/>
</dbReference>
<dbReference type="GeneID" id="4907441"/>
<keyword evidence="8" id="KW-1185">Reference proteome</keyword>
<evidence type="ECO:0000256" key="3">
    <source>
        <dbReference type="ARBA" id="ARBA00022927"/>
    </source>
</evidence>
<comment type="similarity">
    <text evidence="4">Belongs to the NAC-alpha family.</text>
</comment>
<organism evidence="7 8">
    <name type="scientific">Staphylothermus marinus (strain ATCC 43588 / DSM 3639 / JCM 9404 / F1)</name>
    <dbReference type="NCBI Taxonomy" id="399550"/>
    <lineage>
        <taxon>Archaea</taxon>
        <taxon>Thermoproteota</taxon>
        <taxon>Thermoprotei</taxon>
        <taxon>Desulfurococcales</taxon>
        <taxon>Desulfurococcaceae</taxon>
        <taxon>Staphylothermus</taxon>
    </lineage>
</organism>
<protein>
    <recommendedName>
        <fullName evidence="4 5">Nascent polypeptide-associated complex protein</fullName>
    </recommendedName>
</protein>
<dbReference type="Proteomes" id="UP000000254">
    <property type="component" value="Chromosome"/>
</dbReference>
<dbReference type="Gene3D" id="1.10.8.10">
    <property type="entry name" value="DNA helicase RuvA subunit, C-terminal domain"/>
    <property type="match status" value="1"/>
</dbReference>
<dbReference type="Pfam" id="PF19026">
    <property type="entry name" value="UBA_HYPK"/>
    <property type="match status" value="1"/>
</dbReference>
<dbReference type="EMBL" id="CP000575">
    <property type="protein sequence ID" value="ABN69971.1"/>
    <property type="molecule type" value="Genomic_DNA"/>
</dbReference>
<keyword evidence="3 4" id="KW-0653">Protein transport</keyword>
<reference evidence="7 8" key="2">
    <citation type="journal article" date="2009" name="Stand. Genomic Sci.">
        <title>Complete genome sequence of Staphylothermus marinus Stetter and Fiala 1986 type strain F1.</title>
        <authorList>
            <person name="Anderson I.J."/>
            <person name="Sun H."/>
            <person name="Lapidus A."/>
            <person name="Copeland A."/>
            <person name="Glavina Del Rio T."/>
            <person name="Tice H."/>
            <person name="Dalin E."/>
            <person name="Lucas S."/>
            <person name="Barry K."/>
            <person name="Land M."/>
            <person name="Richardson P."/>
            <person name="Huber H."/>
            <person name="Kyrpides N.C."/>
        </authorList>
    </citation>
    <scope>NUCLEOTIDE SEQUENCE [LARGE SCALE GENOMIC DNA]</scope>
    <source>
        <strain evidence="8">ATCC 43588 / DSM 3639 / JCM 9404 / F1</strain>
    </source>
</reference>
<dbReference type="HAMAP" id="MF_00814">
    <property type="entry name" value="NAC_arch"/>
    <property type="match status" value="1"/>
</dbReference>
<dbReference type="CDD" id="cd14359">
    <property type="entry name" value="UBA_AeNAC"/>
    <property type="match status" value="1"/>
</dbReference>
<comment type="function">
    <text evidence="4">Contacts the emerging nascent chain on the ribosome.</text>
</comment>
<gene>
    <name evidence="4" type="primary">nac</name>
    <name evidence="7" type="ordered locus">Smar_0871</name>
</gene>
<dbReference type="KEGG" id="smr:Smar_0871"/>
<dbReference type="PROSITE" id="PS51151">
    <property type="entry name" value="NAC_AB"/>
    <property type="match status" value="1"/>
</dbReference>
<accession>A3DMW1</accession>
<dbReference type="InterPro" id="IPR005231">
    <property type="entry name" value="NAC_arc"/>
</dbReference>
<dbReference type="OrthoDB" id="53273at2157"/>
<dbReference type="GO" id="GO:0003723">
    <property type="term" value="F:RNA binding"/>
    <property type="evidence" value="ECO:0007669"/>
    <property type="project" value="UniProtKB-UniRule"/>
</dbReference>
<dbReference type="STRING" id="399550.Smar_0871"/>
<dbReference type="GO" id="GO:0015031">
    <property type="term" value="P:protein transport"/>
    <property type="evidence" value="ECO:0007669"/>
    <property type="project" value="UniProtKB-UniRule"/>
</dbReference>
<evidence type="ECO:0000256" key="2">
    <source>
        <dbReference type="ARBA" id="ARBA00022884"/>
    </source>
</evidence>
<dbReference type="InterPro" id="IPR009060">
    <property type="entry name" value="UBA-like_sf"/>
</dbReference>
<reference evidence="8" key="1">
    <citation type="journal article" date="2009" name="BMC Genomics">
        <title>The complete genome sequence of Staphylothermus marinus reveals differences in sulfur metabolism among heterotrophic Crenarchaeota.</title>
        <authorList>
            <person name="Anderson I.J."/>
            <person name="Dharmarajan L."/>
            <person name="Rodriguez J."/>
            <person name="Hooper S."/>
            <person name="Porat I."/>
            <person name="Ulrich L.E."/>
            <person name="Elkins J.G."/>
            <person name="Mavromatis K."/>
            <person name="Sun H."/>
            <person name="Land M."/>
            <person name="Lapidus A."/>
            <person name="Lucas S."/>
            <person name="Barry K."/>
            <person name="Huber H."/>
            <person name="Zhulin I.B."/>
            <person name="Whitman W.B."/>
            <person name="Mukhopadhyay B."/>
            <person name="Woese C."/>
            <person name="Bristow J."/>
            <person name="Kyrpides N."/>
        </authorList>
    </citation>
    <scope>NUCLEOTIDE SEQUENCE [LARGE SCALE GENOMIC DNA]</scope>
    <source>
        <strain evidence="8">ATCC 43588 / DSM 3639 / JCM 9404 / F1</strain>
    </source>
</reference>
<dbReference type="HOGENOM" id="CLU_146475_0_0_2"/>
<dbReference type="Pfam" id="PF01849">
    <property type="entry name" value="NAC"/>
    <property type="match status" value="1"/>
</dbReference>
<dbReference type="InterPro" id="IPR044034">
    <property type="entry name" value="NAC-like_UBA"/>
</dbReference>
<evidence type="ECO:0000259" key="6">
    <source>
        <dbReference type="PROSITE" id="PS51151"/>
    </source>
</evidence>
<evidence type="ECO:0000313" key="7">
    <source>
        <dbReference type="EMBL" id="ABN69971.1"/>
    </source>
</evidence>
<evidence type="ECO:0000256" key="1">
    <source>
        <dbReference type="ARBA" id="ARBA00022448"/>
    </source>
</evidence>
<evidence type="ECO:0000313" key="8">
    <source>
        <dbReference type="Proteomes" id="UP000000254"/>
    </source>
</evidence>
<keyword evidence="2 4" id="KW-0694">RNA-binding</keyword>
<comment type="subunit">
    <text evidence="4">Homodimer. Interacts with the ribosome. Binds ribosomal RNA.</text>
</comment>
<dbReference type="SMART" id="SM01407">
    <property type="entry name" value="NAC"/>
    <property type="match status" value="1"/>
</dbReference>
<evidence type="ECO:0000256" key="4">
    <source>
        <dbReference type="HAMAP-Rule" id="MF_00814"/>
    </source>
</evidence>
<name>A3DMW1_STAMF</name>